<organism evidence="3 4">
    <name type="scientific">Syntrophus aciditrophicus (strain SB)</name>
    <dbReference type="NCBI Taxonomy" id="56780"/>
    <lineage>
        <taxon>Bacteria</taxon>
        <taxon>Pseudomonadati</taxon>
        <taxon>Thermodesulfobacteriota</taxon>
        <taxon>Syntrophia</taxon>
        <taxon>Syntrophales</taxon>
        <taxon>Syntrophaceae</taxon>
        <taxon>Syntrophus</taxon>
    </lineage>
</organism>
<dbReference type="eggNOG" id="COG2509">
    <property type="taxonomic scope" value="Bacteria"/>
</dbReference>
<dbReference type="STRING" id="56780.SYN_00579"/>
<dbReference type="HOGENOM" id="CLU_028644_3_0_7"/>
<dbReference type="InterPro" id="IPR036188">
    <property type="entry name" value="FAD/NAD-bd_sf"/>
</dbReference>
<sequence length="550" mass="59782">MHRGNLYNKNASFSMRNWIMEIKITDIPLALGDEEKKLPAAAADILGISMEAISHVKILRKSLDARRNRPPCFVYAVVVDLPDSIDIPNIQDSRVTVGSETPVVKETGKPLRRIEKRPVIVGSGPAGLFASLVLARAGVPVLLIERGKPVPERLRDVQDFWIRGHFHPESHVHFGEGGAGTFSDGKLTSRGKNPRTAWVRKIFVEMGAPADILIEAKPHIGTDQLRKVVVQMRKNLQSLGCEVRFGAKMTDLIVHDGVISGLVINGREEIETGHILLAIGQSADDSYRVLHKNGIRLVPKPFAAGLRIEHPQALINEIQYGPWAGHPELPPAEYVLTARIPSIDRSVYTFCMCPGGQVIGCSAMEKGVITNGMSNSRRDGPFANSAVVVNIRIEDFAGESHDPLSGLRFRRCWEEAAYALGGGNYYAPVQRLTDFLCGRFSTGKLNTSFLPGVTSAYLDRVLPGFAVEALKQGLFIFNNKMPGFISGEAVLIGVETRTSSPVRILRGEDGQSASVRGIFPCGEGAGYAGGIVSSALDGIRAAEMLLRSLP</sequence>
<dbReference type="PANTHER" id="PTHR42842:SF3">
    <property type="entry name" value="FAD_NAD(P)-BINDING OXIDOREDUCTASE FAMILY PROTEIN"/>
    <property type="match status" value="1"/>
</dbReference>
<evidence type="ECO:0000259" key="2">
    <source>
        <dbReference type="Pfam" id="PF21688"/>
    </source>
</evidence>
<feature type="domain" description="FAD-dependent protein C-terminal" evidence="2">
    <location>
        <begin position="301"/>
        <end position="498"/>
    </location>
</feature>
<dbReference type="PIRSF" id="PIRSF038984">
    <property type="entry name" value="FAD_binding_protein"/>
    <property type="match status" value="1"/>
</dbReference>
<gene>
    <name evidence="3" type="ORF">SYN_00579</name>
</gene>
<dbReference type="InterPro" id="IPR028348">
    <property type="entry name" value="FAD-binding_protein"/>
</dbReference>
<dbReference type="EMBL" id="CP000252">
    <property type="protein sequence ID" value="ABC78223.1"/>
    <property type="molecule type" value="Genomic_DNA"/>
</dbReference>
<proteinExistence type="predicted"/>
<evidence type="ECO:0000313" key="3">
    <source>
        <dbReference type="EMBL" id="ABC78223.1"/>
    </source>
</evidence>
<dbReference type="InterPro" id="IPR049516">
    <property type="entry name" value="FAD-depend_C"/>
</dbReference>
<protein>
    <submittedName>
        <fullName evidence="3">NAD(FAD)-utilizing dehydrogenases</fullName>
    </submittedName>
</protein>
<dbReference type="Gene3D" id="3.30.70.2700">
    <property type="match status" value="1"/>
</dbReference>
<dbReference type="Pfam" id="PF21688">
    <property type="entry name" value="FAD-depend_C"/>
    <property type="match status" value="1"/>
</dbReference>
<dbReference type="Gene3D" id="3.50.50.60">
    <property type="entry name" value="FAD/NAD(P)-binding domain"/>
    <property type="match status" value="2"/>
</dbReference>
<accession>Q2LVW2</accession>
<dbReference type="PANTHER" id="PTHR42842">
    <property type="entry name" value="FAD/NAD(P)-BINDING OXIDOREDUCTASE"/>
    <property type="match status" value="1"/>
</dbReference>
<dbReference type="InParanoid" id="Q2LVW2"/>
<evidence type="ECO:0000259" key="1">
    <source>
        <dbReference type="Pfam" id="PF01494"/>
    </source>
</evidence>
<reference evidence="3 4" key="1">
    <citation type="journal article" date="2007" name="Proc. Natl. Acad. Sci. U.S.A.">
        <title>The genome of Syntrophus aciditrophicus: life at the thermodynamic limit of microbial growth.</title>
        <authorList>
            <person name="McInerney M.J."/>
            <person name="Rohlin L."/>
            <person name="Mouttaki H."/>
            <person name="Kim U."/>
            <person name="Krupp R.S."/>
            <person name="Rios-Hernandez L."/>
            <person name="Sieber J."/>
            <person name="Struchtemeyer C.G."/>
            <person name="Bhattacharyya A."/>
            <person name="Campbell J.W."/>
            <person name="Gunsalus R.P."/>
        </authorList>
    </citation>
    <scope>NUCLEOTIDE SEQUENCE [LARGE SCALE GENOMIC DNA]</scope>
    <source>
        <strain evidence="3 4">SB</strain>
    </source>
</reference>
<feature type="domain" description="FAD-binding" evidence="1">
    <location>
        <begin position="119"/>
        <end position="147"/>
    </location>
</feature>
<dbReference type="GO" id="GO:0071949">
    <property type="term" value="F:FAD binding"/>
    <property type="evidence" value="ECO:0007669"/>
    <property type="project" value="InterPro"/>
</dbReference>
<dbReference type="SUPFAM" id="SSF51905">
    <property type="entry name" value="FAD/NAD(P)-binding domain"/>
    <property type="match status" value="1"/>
</dbReference>
<dbReference type="InterPro" id="IPR002938">
    <property type="entry name" value="FAD-bd"/>
</dbReference>
<dbReference type="AlphaFoldDB" id="Q2LVW2"/>
<dbReference type="Proteomes" id="UP000001933">
    <property type="component" value="Chromosome"/>
</dbReference>
<name>Q2LVW2_SYNAS</name>
<evidence type="ECO:0000313" key="4">
    <source>
        <dbReference type="Proteomes" id="UP000001933"/>
    </source>
</evidence>
<keyword evidence="4" id="KW-1185">Reference proteome</keyword>
<dbReference type="KEGG" id="sat:SYN_00579"/>
<dbReference type="Pfam" id="PF01494">
    <property type="entry name" value="FAD_binding_3"/>
    <property type="match status" value="1"/>
</dbReference>